<dbReference type="SUPFAM" id="SSF52540">
    <property type="entry name" value="P-loop containing nucleoside triphosphate hydrolases"/>
    <property type="match status" value="1"/>
</dbReference>
<gene>
    <name evidence="1" type="ORF">ACFFQV_08485</name>
</gene>
<sequence length="200" mass="21925">MSAGAHRRPAALHLVQAAVRRSAAGEPGAALGGRNGVVVVIDGPSGSGKSTFADELTAHWPGGRARLVRLDEVYPGWHGLAAAAGSLDRTLLAPHDRGVPGGWRRWDWAEDRRADAVVLPPVEPLVLEGCGAFEAVGRRRGTVRVWLRAADDTRRQRALARDAGRFDPYWELWETEWRRYVHRVRPLRSADLVVTLPAVD</sequence>
<dbReference type="RefSeq" id="WP_246192262.1">
    <property type="nucleotide sequence ID" value="NZ_BAAANI010000001.1"/>
</dbReference>
<keyword evidence="1" id="KW-0067">ATP-binding</keyword>
<keyword evidence="2" id="KW-1185">Reference proteome</keyword>
<proteinExistence type="predicted"/>
<evidence type="ECO:0000313" key="2">
    <source>
        <dbReference type="Proteomes" id="UP001589667"/>
    </source>
</evidence>
<dbReference type="Gene3D" id="3.40.50.300">
    <property type="entry name" value="P-loop containing nucleotide triphosphate hydrolases"/>
    <property type="match status" value="1"/>
</dbReference>
<keyword evidence="1" id="KW-0547">Nucleotide-binding</keyword>
<reference evidence="1 2" key="1">
    <citation type="submission" date="2024-09" db="EMBL/GenBank/DDBJ databases">
        <authorList>
            <person name="Sun Q."/>
            <person name="Mori K."/>
        </authorList>
    </citation>
    <scope>NUCLEOTIDE SEQUENCE [LARGE SCALE GENOMIC DNA]</scope>
    <source>
        <strain evidence="1 2">JCM 14321</strain>
    </source>
</reference>
<protein>
    <submittedName>
        <fullName evidence="1">ATP-binding protein</fullName>
    </submittedName>
</protein>
<dbReference type="EMBL" id="JBHMBL010000001">
    <property type="protein sequence ID" value="MFB9642325.1"/>
    <property type="molecule type" value="Genomic_DNA"/>
</dbReference>
<name>A0ABV5SPQ9_9MICO</name>
<dbReference type="GO" id="GO:0005524">
    <property type="term" value="F:ATP binding"/>
    <property type="evidence" value="ECO:0007669"/>
    <property type="project" value="UniProtKB-KW"/>
</dbReference>
<dbReference type="InterPro" id="IPR027417">
    <property type="entry name" value="P-loop_NTPase"/>
</dbReference>
<organism evidence="1 2">
    <name type="scientific">Agromyces lapidis</name>
    <dbReference type="NCBI Taxonomy" id="279574"/>
    <lineage>
        <taxon>Bacteria</taxon>
        <taxon>Bacillati</taxon>
        <taxon>Actinomycetota</taxon>
        <taxon>Actinomycetes</taxon>
        <taxon>Micrococcales</taxon>
        <taxon>Microbacteriaceae</taxon>
        <taxon>Agromyces</taxon>
    </lineage>
</organism>
<evidence type="ECO:0000313" key="1">
    <source>
        <dbReference type="EMBL" id="MFB9642325.1"/>
    </source>
</evidence>
<dbReference type="Proteomes" id="UP001589667">
    <property type="component" value="Unassembled WGS sequence"/>
</dbReference>
<comment type="caution">
    <text evidence="1">The sequence shown here is derived from an EMBL/GenBank/DDBJ whole genome shotgun (WGS) entry which is preliminary data.</text>
</comment>
<accession>A0ABV5SPQ9</accession>